<dbReference type="InterPro" id="IPR019292">
    <property type="entry name" value="McrC"/>
</dbReference>
<proteinExistence type="predicted"/>
<reference evidence="1" key="1">
    <citation type="submission" date="2021-11" db="EMBL/GenBank/DDBJ databases">
        <title>Description of novel Flavobacterium species.</title>
        <authorList>
            <person name="Saticioglu I.B."/>
            <person name="Ay H."/>
            <person name="Altun S."/>
            <person name="Duman M."/>
        </authorList>
    </citation>
    <scope>NUCLEOTIDE SEQUENCE</scope>
    <source>
        <strain evidence="1">F-126</strain>
    </source>
</reference>
<accession>A0ABS8M268</accession>
<keyword evidence="2" id="KW-1185">Reference proteome</keyword>
<gene>
    <name evidence="1" type="ORF">LNQ34_14130</name>
</gene>
<dbReference type="RefSeq" id="WP_230000199.1">
    <property type="nucleotide sequence ID" value="NZ_JAJJMN010000001.1"/>
</dbReference>
<dbReference type="Pfam" id="PF10117">
    <property type="entry name" value="McrBC"/>
    <property type="match status" value="1"/>
</dbReference>
<dbReference type="PANTHER" id="PTHR38733">
    <property type="entry name" value="PROTEIN MCRC"/>
    <property type="match status" value="1"/>
</dbReference>
<organism evidence="1 2">
    <name type="scientific">Flavobacterium lipolyticum</name>
    <dbReference type="NCBI Taxonomy" id="2893754"/>
    <lineage>
        <taxon>Bacteria</taxon>
        <taxon>Pseudomonadati</taxon>
        <taxon>Bacteroidota</taxon>
        <taxon>Flavobacteriia</taxon>
        <taxon>Flavobacteriales</taxon>
        <taxon>Flavobacteriaceae</taxon>
        <taxon>Flavobacterium</taxon>
    </lineage>
</organism>
<sequence length="433" mass="51274">MKTNLLTYWEHYDDVLKVEHQNSLLEEKYSYDFSKPRGAVSCFSIYKKDQNFHLSSSYCIGVDWLDEKNAIYIEPKLNTKNKGETAEIVEINYLEMLFASLPNIKSQKHLDELFEIRWDKKEIEIHQTKDLLTPLLVIQYLSLLKIIVKKGLKKKYYKVEHNLNSKVKGKVLVDQTIKQNILKNKQLYTYCRYDEFGENGLENRLLKKALVFIKRYLPAFKNMSSNDFTYELFTFITPAFENVSEEINLNDIKHTKSNAFYKEYSEATRLAKLILKRFGYNIANIGKETISTPPFWIDMSKLFEYYVLGLLKRQYPKNGEVKFQVNCHNSHEIDFLLNSGELKLVIDAKYKPKYKYKKGLDKEDFRQISGYARLKKVYDELKQNDYNKNIDCLVIYPDLEIQKNHLSNLVIDMRKINKYIGFYKIGVNLPIIR</sequence>
<dbReference type="PANTHER" id="PTHR38733:SF1">
    <property type="entry name" value="TYPE IV METHYL-DIRECTED RESTRICTION ENZYME ECOKMCRBC"/>
    <property type="match status" value="1"/>
</dbReference>
<dbReference type="EMBL" id="JAJJMN010000001">
    <property type="protein sequence ID" value="MCC9018905.1"/>
    <property type="molecule type" value="Genomic_DNA"/>
</dbReference>
<dbReference type="Proteomes" id="UP001430700">
    <property type="component" value="Unassembled WGS sequence"/>
</dbReference>
<comment type="caution">
    <text evidence="1">The sequence shown here is derived from an EMBL/GenBank/DDBJ whole genome shotgun (WGS) entry which is preliminary data.</text>
</comment>
<evidence type="ECO:0000313" key="2">
    <source>
        <dbReference type="Proteomes" id="UP001430700"/>
    </source>
</evidence>
<name>A0ABS8M268_9FLAO</name>
<protein>
    <submittedName>
        <fullName evidence="1">McrC family protein</fullName>
    </submittedName>
</protein>
<evidence type="ECO:0000313" key="1">
    <source>
        <dbReference type="EMBL" id="MCC9018905.1"/>
    </source>
</evidence>